<dbReference type="InterPro" id="IPR001736">
    <property type="entry name" value="PLipase_D/transphosphatidylase"/>
</dbReference>
<evidence type="ECO:0000256" key="5">
    <source>
        <dbReference type="ARBA" id="ARBA00022840"/>
    </source>
</evidence>
<evidence type="ECO:0000313" key="10">
    <source>
        <dbReference type="Proteomes" id="UP000638570"/>
    </source>
</evidence>
<dbReference type="RefSeq" id="WP_202084830.1">
    <property type="nucleotide sequence ID" value="NZ_JAERTZ010000022.1"/>
</dbReference>
<dbReference type="InterPro" id="IPR027417">
    <property type="entry name" value="P-loop_NTPase"/>
</dbReference>
<keyword evidence="3" id="KW-0378">Hydrolase</keyword>
<name>A0ABS1QSB7_9GAMM</name>
<gene>
    <name evidence="9" type="ORF">JKV55_10085</name>
</gene>
<evidence type="ECO:0000256" key="7">
    <source>
        <dbReference type="SAM" id="MobiDB-lite"/>
    </source>
</evidence>
<dbReference type="EMBL" id="JAERTZ010000022">
    <property type="protein sequence ID" value="MBL1377676.1"/>
    <property type="molecule type" value="Genomic_DNA"/>
</dbReference>
<sequence length="1217" mass="136494">MSLQQKAILPYSDTIRSKADNGMSTTKQWLRYWRNALADAESRKGAMTLEEWQGQQKVAGHMLEQGKVGQDILDSLFREEPQDCPLVKVAYRPTAYTRKTEHNKKLSGFNPEVVTPIVFELWVGREGQLLPASPPVIPRDLLSPQPEDTLTLSSVQQLDDFLDRNALVVYSEQDARALLAGDQGKIQEAASFQGYMSFSRVMFDSLCDSTVLNKHYVNQRSGALIKVDDSNNSTRNILKLYDHLSSCKDGLPLLENYVLANQREHLSCIDPLAAMAGRSGHPNPHFPLAKAQRDALAQTLVMEEGEILAVNGPPGTGKTTFVLSVVSALWVDAALNEQEPPLIIAASTNNQAVTNIIEAFGKDFGENGSPFSGRWLPEVDSYGGYFPAASRENEAARVYQTASFYRAREHPAYLEEAETAFLNRARAAFQKESLDSVAQVRQHLHQELQRQFQRFEQVQHTWQSWKEAQAYCAQLIGADPEATTAAERAMRDQKQQELDHISRQYRQWKRFCADEPLWLALFHLLPPVARRRRLRHELFVEETLSTAARTIVAQGAPQDPGALLRRWIEDQRQALDEQESRLQQWETAQEECAAAQRRWQQLAAELGLAETGLATLDEVDQALDVTLRFALFQLAVHYWEARWLLDCHECEEELARQAQGKEKTGLKSVRPRWKRRMKLTPCIVSTLHSLPGHMTYSVFEEEGQFSQQYLLNEVDLLIIDEAGQVAPDIAGAAMALARRALVIGDVHQIKPVCNLGRGIDVGNMMEQQLLSSQDEYASLCETGRGVIDGSVMRIAQAASRYHYLAEAEPGMYLREHRRCFDEIISFCNALCYQGLLQPRRGSADKASGSKPPLPALGYLHIDGKAESLPAGSRINRLEAITIAGWLSDKREELEACYGQPLEDIAGVITPFRAQALLISEECEKRGISIGRGKGKMTIGTVHALQGAERAVVLFSSVYSRHADGYFIDSDPAMLNVAVSRAKDSFLVFGDMEVISSASKGSPRHQLGLALFARQDGELRYAIDTRPDLLALCQTPRIINDSEQHDACFLTLLKRVERRVDIVSPWLSWERLHNAGFVEAIRTAARRGVSVHIYTDYRFNIRLGDRDDPGKKARLRQCCEALRDCGAQVYVLNQVHSKLLMADERFMCVGSYNWGSAAREGIYKNMERSVLYSGNLAEEIQTQLHALHLRIKERYEAANPTSHSPAKAPCLDPAGELV</sequence>
<dbReference type="InterPro" id="IPR041677">
    <property type="entry name" value="DNA2/NAM7_AAA_11"/>
</dbReference>
<feature type="coiled-coil region" evidence="6">
    <location>
        <begin position="568"/>
        <end position="595"/>
    </location>
</feature>
<keyword evidence="10" id="KW-1185">Reference proteome</keyword>
<protein>
    <recommendedName>
        <fullName evidence="8">PLD phosphodiesterase domain-containing protein</fullName>
    </recommendedName>
</protein>
<proteinExistence type="inferred from homology"/>
<evidence type="ECO:0000259" key="8">
    <source>
        <dbReference type="PROSITE" id="PS50035"/>
    </source>
</evidence>
<dbReference type="PROSITE" id="PS50035">
    <property type="entry name" value="PLD"/>
    <property type="match status" value="1"/>
</dbReference>
<dbReference type="InterPro" id="IPR016834">
    <property type="entry name" value="UCP026306"/>
</dbReference>
<evidence type="ECO:0000256" key="1">
    <source>
        <dbReference type="ARBA" id="ARBA00007913"/>
    </source>
</evidence>
<dbReference type="SUPFAM" id="SSF56024">
    <property type="entry name" value="Phospholipase D/nuclease"/>
    <property type="match status" value="1"/>
</dbReference>
<keyword evidence="4" id="KW-0347">Helicase</keyword>
<evidence type="ECO:0000313" key="9">
    <source>
        <dbReference type="EMBL" id="MBL1377676.1"/>
    </source>
</evidence>
<keyword evidence="6" id="KW-0175">Coiled coil</keyword>
<evidence type="ECO:0000256" key="6">
    <source>
        <dbReference type="SAM" id="Coils"/>
    </source>
</evidence>
<keyword evidence="5" id="KW-0067">ATP-binding</keyword>
<feature type="domain" description="PLD phosphodiesterase" evidence="8">
    <location>
        <begin position="1130"/>
        <end position="1157"/>
    </location>
</feature>
<dbReference type="PANTHER" id="PTHR43788:SF8">
    <property type="entry name" value="DNA-BINDING PROTEIN SMUBP-2"/>
    <property type="match status" value="1"/>
</dbReference>
<comment type="caution">
    <text evidence="9">The sequence shown here is derived from an EMBL/GenBank/DDBJ whole genome shotgun (WGS) entry which is preliminary data.</text>
</comment>
<accession>A0ABS1QSB7</accession>
<dbReference type="Gene3D" id="3.30.870.10">
    <property type="entry name" value="Endonuclease Chain A"/>
    <property type="match status" value="1"/>
</dbReference>
<dbReference type="Pfam" id="PF13087">
    <property type="entry name" value="AAA_12"/>
    <property type="match status" value="1"/>
</dbReference>
<comment type="similarity">
    <text evidence="1">Belongs to the DNA2/NAM7 helicase family.</text>
</comment>
<dbReference type="Pfam" id="PF13091">
    <property type="entry name" value="PLDc_2"/>
    <property type="match status" value="1"/>
</dbReference>
<dbReference type="InterPro" id="IPR041679">
    <property type="entry name" value="DNA2/NAM7-like_C"/>
</dbReference>
<dbReference type="InterPro" id="IPR050534">
    <property type="entry name" value="Coronavir_polyprotein_1ab"/>
</dbReference>
<dbReference type="Pfam" id="PF13086">
    <property type="entry name" value="AAA_11"/>
    <property type="match status" value="1"/>
</dbReference>
<dbReference type="Gene3D" id="3.40.50.300">
    <property type="entry name" value="P-loop containing nucleotide triphosphate hydrolases"/>
    <property type="match status" value="3"/>
</dbReference>
<dbReference type="PIRSF" id="PIRSF026306">
    <property type="entry name" value="UCP026306"/>
    <property type="match status" value="1"/>
</dbReference>
<organism evidence="9 10">
    <name type="scientific">Zobellella iuensis</name>
    <dbReference type="NCBI Taxonomy" id="2803811"/>
    <lineage>
        <taxon>Bacteria</taxon>
        <taxon>Pseudomonadati</taxon>
        <taxon>Pseudomonadota</taxon>
        <taxon>Gammaproteobacteria</taxon>
        <taxon>Aeromonadales</taxon>
        <taxon>Aeromonadaceae</taxon>
        <taxon>Zobellella</taxon>
    </lineage>
</organism>
<dbReference type="InterPro" id="IPR047187">
    <property type="entry name" value="SF1_C_Upf1"/>
</dbReference>
<evidence type="ECO:0000256" key="3">
    <source>
        <dbReference type="ARBA" id="ARBA00022801"/>
    </source>
</evidence>
<evidence type="ECO:0000256" key="4">
    <source>
        <dbReference type="ARBA" id="ARBA00022806"/>
    </source>
</evidence>
<dbReference type="Proteomes" id="UP000638570">
    <property type="component" value="Unassembled WGS sequence"/>
</dbReference>
<feature type="region of interest" description="Disordered" evidence="7">
    <location>
        <begin position="1197"/>
        <end position="1217"/>
    </location>
</feature>
<keyword evidence="2" id="KW-0547">Nucleotide-binding</keyword>
<reference evidence="10" key="1">
    <citation type="submission" date="2021-01" db="EMBL/GenBank/DDBJ databases">
        <title>Genome public.</title>
        <authorList>
            <person name="Liu C."/>
            <person name="Sun Q."/>
        </authorList>
    </citation>
    <scope>NUCLEOTIDE SEQUENCE [LARGE SCALE GENOMIC DNA]</scope>
    <source>
        <strain evidence="10">CGMCC 1.18722</strain>
    </source>
</reference>
<dbReference type="PANTHER" id="PTHR43788">
    <property type="entry name" value="DNA2/NAM7 HELICASE FAMILY MEMBER"/>
    <property type="match status" value="1"/>
</dbReference>
<dbReference type="SUPFAM" id="SSF52540">
    <property type="entry name" value="P-loop containing nucleoside triphosphate hydrolases"/>
    <property type="match status" value="2"/>
</dbReference>
<dbReference type="CDD" id="cd18808">
    <property type="entry name" value="SF1_C_Upf1"/>
    <property type="match status" value="1"/>
</dbReference>
<dbReference type="InterPro" id="IPR025202">
    <property type="entry name" value="PLD-like_dom"/>
</dbReference>
<evidence type="ECO:0000256" key="2">
    <source>
        <dbReference type="ARBA" id="ARBA00022741"/>
    </source>
</evidence>